<name>A7Y481_OXYTR</name>
<feature type="region of interest" description="Disordered" evidence="1">
    <location>
        <begin position="136"/>
        <end position="156"/>
    </location>
</feature>
<dbReference type="AlphaFoldDB" id="A7Y481"/>
<organism evidence="2">
    <name type="scientific">Oxytricha trifallax</name>
    <name type="common">Sterkiella histriomuscorum</name>
    <dbReference type="NCBI Taxonomy" id="94289"/>
    <lineage>
        <taxon>Eukaryota</taxon>
        <taxon>Sar</taxon>
        <taxon>Alveolata</taxon>
        <taxon>Ciliophora</taxon>
        <taxon>Intramacronucleata</taxon>
        <taxon>Spirotrichea</taxon>
        <taxon>Stichotrichia</taxon>
        <taxon>Sporadotrichida</taxon>
        <taxon>Oxytrichidae</taxon>
        <taxon>Stylonychinae</taxon>
        <taxon>Sterkiella</taxon>
    </lineage>
</organism>
<evidence type="ECO:0000313" key="2">
    <source>
        <dbReference type="EMBL" id="ABU80570.1"/>
    </source>
</evidence>
<sequence length="156" mass="17922">MRPSQFLTQAKSFGIFSRRIIYSKNLNQQQASSSGSDFAKNERKSDDQFSKQFSQQSDSQQKQRSDIGSDSSSQGTQKQQDSNFSGFMRDTEKPSYKNFSNRMESDTERVANKILSNDMDMLSDKMPPAEMFTENATRADQLGKNNDQGFQWYDKK</sequence>
<proteinExistence type="predicted"/>
<feature type="region of interest" description="Disordered" evidence="1">
    <location>
        <begin position="27"/>
        <end position="107"/>
    </location>
</feature>
<feature type="compositionally biased region" description="Polar residues" evidence="1">
    <location>
        <begin position="68"/>
        <end position="85"/>
    </location>
</feature>
<dbReference type="EMBL" id="EU119280">
    <property type="protein sequence ID" value="ABU80570.1"/>
    <property type="molecule type" value="Genomic_DNA"/>
</dbReference>
<feature type="compositionally biased region" description="Polar residues" evidence="1">
    <location>
        <begin position="136"/>
        <end position="149"/>
    </location>
</feature>
<protein>
    <submittedName>
        <fullName evidence="2">Uncharacterized protein</fullName>
    </submittedName>
</protein>
<feature type="compositionally biased region" description="Polar residues" evidence="1">
    <location>
        <begin position="27"/>
        <end position="36"/>
    </location>
</feature>
<accession>A7Y481</accession>
<reference evidence="2" key="1">
    <citation type="journal article" date="2008" name="Eur. J. Protist.">
        <title>Differentially expressed genes during the encystment-excystment cycle of the ciliate Sterkiella histriomuscorum.</title>
        <authorList>
            <person name="Grisvard J."/>
            <person name="Lemullois M."/>
            <person name="Morin L."/>
            <person name="Baroin-Tourancheau A."/>
        </authorList>
    </citation>
    <scope>NUCLEOTIDE SEQUENCE</scope>
    <source>
        <strain evidence="2">BA</strain>
    </source>
</reference>
<feature type="compositionally biased region" description="Basic and acidic residues" evidence="1">
    <location>
        <begin position="39"/>
        <end position="49"/>
    </location>
</feature>
<evidence type="ECO:0000256" key="1">
    <source>
        <dbReference type="SAM" id="MobiDB-lite"/>
    </source>
</evidence>
<feature type="compositionally biased region" description="Low complexity" evidence="1">
    <location>
        <begin position="50"/>
        <end position="60"/>
    </location>
</feature>